<name>A0A1V3IKY7_9PAST</name>
<evidence type="ECO:0000313" key="2">
    <source>
        <dbReference type="Proteomes" id="UP000188728"/>
    </source>
</evidence>
<proteinExistence type="predicted"/>
<gene>
    <name evidence="1" type="ORF">BKK51_13045</name>
</gene>
<sequence>MIKTILKVVFLSAFLQSCCLGSGDQCFIYKAWDGAYSRERIHTKYEKERKKLYENESEEKKALRKKNELFCNNFATKQFYKIKINYPDRRVNMNDLYINCMRDKGTPEYF</sequence>
<organism evidence="1 2">
    <name type="scientific">Rodentibacter trehalosifermentans</name>
    <dbReference type="NCBI Taxonomy" id="1908263"/>
    <lineage>
        <taxon>Bacteria</taxon>
        <taxon>Pseudomonadati</taxon>
        <taxon>Pseudomonadota</taxon>
        <taxon>Gammaproteobacteria</taxon>
        <taxon>Pasteurellales</taxon>
        <taxon>Pasteurellaceae</taxon>
        <taxon>Rodentibacter</taxon>
    </lineage>
</organism>
<reference evidence="1 2" key="1">
    <citation type="submission" date="2016-10" db="EMBL/GenBank/DDBJ databases">
        <title>Rodentibacter gen. nov. and new species.</title>
        <authorList>
            <person name="Christensen H."/>
        </authorList>
    </citation>
    <scope>NUCLEOTIDE SEQUENCE [LARGE SCALE GENOMIC DNA]</scope>
    <source>
        <strain evidence="1 2">H1983213011</strain>
    </source>
</reference>
<protein>
    <recommendedName>
        <fullName evidence="3">Lipoprotein</fullName>
    </recommendedName>
</protein>
<dbReference type="PROSITE" id="PS51257">
    <property type="entry name" value="PROKAR_LIPOPROTEIN"/>
    <property type="match status" value="1"/>
</dbReference>
<dbReference type="EMBL" id="MLHK01000103">
    <property type="protein sequence ID" value="OOF42177.1"/>
    <property type="molecule type" value="Genomic_DNA"/>
</dbReference>
<accession>A0A1V3IKY7</accession>
<evidence type="ECO:0008006" key="3">
    <source>
        <dbReference type="Google" id="ProtNLM"/>
    </source>
</evidence>
<comment type="caution">
    <text evidence="1">The sequence shown here is derived from an EMBL/GenBank/DDBJ whole genome shotgun (WGS) entry which is preliminary data.</text>
</comment>
<dbReference type="Proteomes" id="UP000188728">
    <property type="component" value="Unassembled WGS sequence"/>
</dbReference>
<dbReference type="AlphaFoldDB" id="A0A1V3IKY7"/>
<evidence type="ECO:0000313" key="1">
    <source>
        <dbReference type="EMBL" id="OOF42177.1"/>
    </source>
</evidence>
<dbReference type="RefSeq" id="WP_077474827.1">
    <property type="nucleotide sequence ID" value="NZ_MLHK01000103.1"/>
</dbReference>